<evidence type="ECO:0000313" key="2">
    <source>
        <dbReference type="EMBL" id="KKL07159.1"/>
    </source>
</evidence>
<sequence length="222" mass="24932">MGATHKSLARRLPTLTLMFSLAIGVLITLVLNLQLNLHTTEQLNHLGTTLSTQLAKIIRDPIIHQDTLSLQVEVDEMLRVDGVKRTSVYDASHRLLVQAQPAHLQERELSVHTSPITIGNTIAGYVTIDLDRRHFSASFKELIRTFIIFWLVLTSILVLLSIQWGRKISTRLNHLSQQLPGDESIKLDELSLLEQRIAPLLATRQSPTEDQFACHSSLLGII</sequence>
<dbReference type="EMBL" id="LAZR01043404">
    <property type="protein sequence ID" value="KKL07159.1"/>
    <property type="molecule type" value="Genomic_DNA"/>
</dbReference>
<dbReference type="AlphaFoldDB" id="A0A0F9AC66"/>
<protein>
    <recommendedName>
        <fullName evidence="3">Periplasmic sensor domain-containing protein</fullName>
    </recommendedName>
</protein>
<evidence type="ECO:0000256" key="1">
    <source>
        <dbReference type="SAM" id="Phobius"/>
    </source>
</evidence>
<feature type="transmembrane region" description="Helical" evidence="1">
    <location>
        <begin position="142"/>
        <end position="162"/>
    </location>
</feature>
<proteinExistence type="predicted"/>
<feature type="transmembrane region" description="Helical" evidence="1">
    <location>
        <begin position="12"/>
        <end position="33"/>
    </location>
</feature>
<name>A0A0F9AC66_9ZZZZ</name>
<organism evidence="2">
    <name type="scientific">marine sediment metagenome</name>
    <dbReference type="NCBI Taxonomy" id="412755"/>
    <lineage>
        <taxon>unclassified sequences</taxon>
        <taxon>metagenomes</taxon>
        <taxon>ecological metagenomes</taxon>
    </lineage>
</organism>
<evidence type="ECO:0008006" key="3">
    <source>
        <dbReference type="Google" id="ProtNLM"/>
    </source>
</evidence>
<accession>A0A0F9AC66</accession>
<keyword evidence="1" id="KW-1133">Transmembrane helix</keyword>
<reference evidence="2" key="1">
    <citation type="journal article" date="2015" name="Nature">
        <title>Complex archaea that bridge the gap between prokaryotes and eukaryotes.</title>
        <authorList>
            <person name="Spang A."/>
            <person name="Saw J.H."/>
            <person name="Jorgensen S.L."/>
            <person name="Zaremba-Niedzwiedzka K."/>
            <person name="Martijn J."/>
            <person name="Lind A.E."/>
            <person name="van Eijk R."/>
            <person name="Schleper C."/>
            <person name="Guy L."/>
            <person name="Ettema T.J."/>
        </authorList>
    </citation>
    <scope>NUCLEOTIDE SEQUENCE</scope>
</reference>
<comment type="caution">
    <text evidence="2">The sequence shown here is derived from an EMBL/GenBank/DDBJ whole genome shotgun (WGS) entry which is preliminary data.</text>
</comment>
<feature type="non-terminal residue" evidence="2">
    <location>
        <position position="222"/>
    </location>
</feature>
<keyword evidence="1" id="KW-0472">Membrane</keyword>
<keyword evidence="1" id="KW-0812">Transmembrane</keyword>
<gene>
    <name evidence="2" type="ORF">LCGC14_2588820</name>
</gene>